<dbReference type="Pfam" id="PF11167">
    <property type="entry name" value="DUF2953"/>
    <property type="match status" value="1"/>
</dbReference>
<dbReference type="AlphaFoldDB" id="A0A7X0RV08"/>
<dbReference type="RefSeq" id="WP_185672049.1">
    <property type="nucleotide sequence ID" value="NZ_JACJVP010000044.1"/>
</dbReference>
<feature type="transmembrane region" description="Helical" evidence="1">
    <location>
        <begin position="6"/>
        <end position="27"/>
    </location>
</feature>
<reference evidence="2 3" key="1">
    <citation type="submission" date="2020-08" db="EMBL/GenBank/DDBJ databases">
        <title>Cohnella phylogeny.</title>
        <authorList>
            <person name="Dunlap C."/>
        </authorList>
    </citation>
    <scope>NUCLEOTIDE SEQUENCE [LARGE SCALE GENOMIC DNA]</scope>
    <source>
        <strain evidence="2 3">DSM 28246</strain>
    </source>
</reference>
<evidence type="ECO:0000313" key="3">
    <source>
        <dbReference type="Proteomes" id="UP000547209"/>
    </source>
</evidence>
<evidence type="ECO:0000256" key="1">
    <source>
        <dbReference type="SAM" id="Phobius"/>
    </source>
</evidence>
<dbReference type="Proteomes" id="UP000547209">
    <property type="component" value="Unassembled WGS sequence"/>
</dbReference>
<evidence type="ECO:0000313" key="2">
    <source>
        <dbReference type="EMBL" id="MBB6674193.1"/>
    </source>
</evidence>
<comment type="caution">
    <text evidence="2">The sequence shown here is derived from an EMBL/GenBank/DDBJ whole genome shotgun (WGS) entry which is preliminary data.</text>
</comment>
<accession>A0A7X0RV08</accession>
<keyword evidence="1" id="KW-0472">Membrane</keyword>
<gene>
    <name evidence="2" type="ORF">H7C19_26270</name>
</gene>
<sequence length="230" mass="25760">MAFWIGGAMVCIVAVFAVAACLSHVRVRVRYSRSGERDQLAVVVRGLFGLVRIQKEIPSITLRGMNIVYKERQSQQTAGASQGQQEAKRKIGLDTIRRKRRAVRILLRSTRDFKTLALSFMRKVECTRWRLDVRIGTGDAALTGVAAGLFWTVIGTAIGLTGHFLKLRTHPHGSVSPNFKTTEFAVVWEADFRIRVGTAVLSVLRLGGRTSHFRQALRAWRSWMSPPEQA</sequence>
<dbReference type="InterPro" id="IPR021338">
    <property type="entry name" value="DUF2953"/>
</dbReference>
<keyword evidence="1" id="KW-0812">Transmembrane</keyword>
<dbReference type="EMBL" id="JACJVP010000044">
    <property type="protein sequence ID" value="MBB6674193.1"/>
    <property type="molecule type" value="Genomic_DNA"/>
</dbReference>
<organism evidence="2 3">
    <name type="scientific">Cohnella nanjingensis</name>
    <dbReference type="NCBI Taxonomy" id="1387779"/>
    <lineage>
        <taxon>Bacteria</taxon>
        <taxon>Bacillati</taxon>
        <taxon>Bacillota</taxon>
        <taxon>Bacilli</taxon>
        <taxon>Bacillales</taxon>
        <taxon>Paenibacillaceae</taxon>
        <taxon>Cohnella</taxon>
    </lineage>
</organism>
<proteinExistence type="predicted"/>
<keyword evidence="1" id="KW-1133">Transmembrane helix</keyword>
<name>A0A7X0RV08_9BACL</name>
<keyword evidence="3" id="KW-1185">Reference proteome</keyword>
<protein>
    <submittedName>
        <fullName evidence="2">DUF2953 domain-containing protein</fullName>
    </submittedName>
</protein>